<organism evidence="2 3">
    <name type="scientific">Microbacterium suwonense</name>
    <dbReference type="NCBI Taxonomy" id="683047"/>
    <lineage>
        <taxon>Bacteria</taxon>
        <taxon>Bacillati</taxon>
        <taxon>Actinomycetota</taxon>
        <taxon>Actinomycetes</taxon>
        <taxon>Micrococcales</taxon>
        <taxon>Microbacteriaceae</taxon>
        <taxon>Microbacterium</taxon>
    </lineage>
</organism>
<dbReference type="Proteomes" id="UP001321543">
    <property type="component" value="Chromosome"/>
</dbReference>
<dbReference type="EMBL" id="AP027728">
    <property type="protein sequence ID" value="BDZ40257.1"/>
    <property type="molecule type" value="Genomic_DNA"/>
</dbReference>
<gene>
    <name evidence="2" type="ORF">GCM10025863_28710</name>
</gene>
<accession>A0ABN6X6K9</accession>
<evidence type="ECO:0000259" key="1">
    <source>
        <dbReference type="Pfam" id="PF16113"/>
    </source>
</evidence>
<keyword evidence="3" id="KW-1185">Reference proteome</keyword>
<dbReference type="Gene3D" id="3.90.226.10">
    <property type="entry name" value="2-enoyl-CoA Hydratase, Chain A, domain 1"/>
    <property type="match status" value="1"/>
</dbReference>
<dbReference type="RefSeq" id="WP_434019630.1">
    <property type="nucleotide sequence ID" value="NZ_AP027728.1"/>
</dbReference>
<feature type="domain" description="Enoyl-CoA hydratase/isomerase" evidence="1">
    <location>
        <begin position="5"/>
        <end position="37"/>
    </location>
</feature>
<evidence type="ECO:0000313" key="2">
    <source>
        <dbReference type="EMBL" id="BDZ40257.1"/>
    </source>
</evidence>
<protein>
    <recommendedName>
        <fullName evidence="1">Enoyl-CoA hydratase/isomerase domain-containing protein</fullName>
    </recommendedName>
</protein>
<dbReference type="Pfam" id="PF16113">
    <property type="entry name" value="ECH_2"/>
    <property type="match status" value="1"/>
</dbReference>
<sequence length="52" mass="5761">MWFGSHPDMAEGIRAQLVDKDRNPKWNPATIADLPADAGAPAREFIPEVPLF</sequence>
<name>A0ABN6X6K9_9MICO</name>
<proteinExistence type="predicted"/>
<reference evidence="3" key="1">
    <citation type="journal article" date="2019" name="Int. J. Syst. Evol. Microbiol.">
        <title>The Global Catalogue of Microorganisms (GCM) 10K type strain sequencing project: providing services to taxonomists for standard genome sequencing and annotation.</title>
        <authorList>
            <consortium name="The Broad Institute Genomics Platform"/>
            <consortium name="The Broad Institute Genome Sequencing Center for Infectious Disease"/>
            <person name="Wu L."/>
            <person name="Ma J."/>
        </authorList>
    </citation>
    <scope>NUCLEOTIDE SEQUENCE [LARGE SCALE GENOMIC DNA]</scope>
    <source>
        <strain evidence="3">NBRC 106310</strain>
    </source>
</reference>
<evidence type="ECO:0000313" key="3">
    <source>
        <dbReference type="Proteomes" id="UP001321543"/>
    </source>
</evidence>
<dbReference type="InterPro" id="IPR045004">
    <property type="entry name" value="ECH_dom"/>
</dbReference>